<feature type="compositionally biased region" description="Basic residues" evidence="16">
    <location>
        <begin position="321"/>
        <end position="330"/>
    </location>
</feature>
<evidence type="ECO:0000256" key="12">
    <source>
        <dbReference type="ARBA" id="ARBA00023326"/>
    </source>
</evidence>
<keyword evidence="4" id="KW-0479">Metal-binding</keyword>
<dbReference type="Pfam" id="PF03443">
    <property type="entry name" value="AA9"/>
    <property type="match status" value="1"/>
</dbReference>
<evidence type="ECO:0000256" key="14">
    <source>
        <dbReference type="ARBA" id="ARBA00045077"/>
    </source>
</evidence>
<evidence type="ECO:0000256" key="8">
    <source>
        <dbReference type="ARBA" id="ARBA00023008"/>
    </source>
</evidence>
<keyword evidence="12" id="KW-0624">Polysaccharide degradation</keyword>
<keyword evidence="19" id="KW-1185">Reference proteome</keyword>
<evidence type="ECO:0000256" key="13">
    <source>
        <dbReference type="ARBA" id="ARBA00044502"/>
    </source>
</evidence>
<evidence type="ECO:0000256" key="7">
    <source>
        <dbReference type="ARBA" id="ARBA00023002"/>
    </source>
</evidence>
<evidence type="ECO:0000256" key="9">
    <source>
        <dbReference type="ARBA" id="ARBA00023033"/>
    </source>
</evidence>
<feature type="compositionally biased region" description="Low complexity" evidence="16">
    <location>
        <begin position="226"/>
        <end position="243"/>
    </location>
</feature>
<evidence type="ECO:0000256" key="15">
    <source>
        <dbReference type="ARBA" id="ARBA00047174"/>
    </source>
</evidence>
<reference evidence="18" key="1">
    <citation type="submission" date="2014-09" db="EMBL/GenBank/DDBJ databases">
        <title>Genome sequence of the luminous mushroom Mycena chlorophos for searching fungal bioluminescence genes.</title>
        <authorList>
            <person name="Tanaka Y."/>
            <person name="Kasuga D."/>
            <person name="Oba Y."/>
            <person name="Hase S."/>
            <person name="Sato K."/>
            <person name="Oba Y."/>
            <person name="Sakakibara Y."/>
        </authorList>
    </citation>
    <scope>NUCLEOTIDE SEQUENCE</scope>
</reference>
<dbReference type="PANTHER" id="PTHR33353:SF10">
    <property type="entry name" value="ENDO-BETA-1,4-GLUCANASE D"/>
    <property type="match status" value="1"/>
</dbReference>
<dbReference type="Proteomes" id="UP000815677">
    <property type="component" value="Unassembled WGS sequence"/>
</dbReference>
<dbReference type="InterPro" id="IPR005103">
    <property type="entry name" value="AA9_LPMO"/>
</dbReference>
<evidence type="ECO:0000256" key="4">
    <source>
        <dbReference type="ARBA" id="ARBA00022723"/>
    </source>
</evidence>
<dbReference type="InterPro" id="IPR049892">
    <property type="entry name" value="AA9"/>
</dbReference>
<comment type="similarity">
    <text evidence="13">Belongs to the polysaccharide monooxygenase AA9 family.</text>
</comment>
<dbReference type="EMBL" id="DF845674">
    <property type="protein sequence ID" value="GAT49585.1"/>
    <property type="molecule type" value="Genomic_DNA"/>
</dbReference>
<evidence type="ECO:0000256" key="6">
    <source>
        <dbReference type="ARBA" id="ARBA00023001"/>
    </source>
</evidence>
<protein>
    <recommendedName>
        <fullName evidence="15">lytic cellulose monooxygenase (C4-dehydrogenating)</fullName>
        <ecNumber evidence="15">1.14.99.56</ecNumber>
    </recommendedName>
</protein>
<comment type="cofactor">
    <cofactor evidence="1">
        <name>Cu(2+)</name>
        <dbReference type="ChEBI" id="CHEBI:29036"/>
    </cofactor>
</comment>
<evidence type="ECO:0000256" key="1">
    <source>
        <dbReference type="ARBA" id="ARBA00001973"/>
    </source>
</evidence>
<organism evidence="18 19">
    <name type="scientific">Mycena chlorophos</name>
    <name type="common">Agaric fungus</name>
    <name type="synonym">Agaricus chlorophos</name>
    <dbReference type="NCBI Taxonomy" id="658473"/>
    <lineage>
        <taxon>Eukaryota</taxon>
        <taxon>Fungi</taxon>
        <taxon>Dikarya</taxon>
        <taxon>Basidiomycota</taxon>
        <taxon>Agaricomycotina</taxon>
        <taxon>Agaricomycetes</taxon>
        <taxon>Agaricomycetidae</taxon>
        <taxon>Agaricales</taxon>
        <taxon>Marasmiineae</taxon>
        <taxon>Mycenaceae</taxon>
        <taxon>Mycena</taxon>
    </lineage>
</organism>
<keyword evidence="6" id="KW-0136">Cellulose degradation</keyword>
<dbReference type="PANTHER" id="PTHR33353">
    <property type="entry name" value="PUTATIVE (AFU_ORTHOLOGUE AFUA_1G12560)-RELATED"/>
    <property type="match status" value="1"/>
</dbReference>
<evidence type="ECO:0000256" key="16">
    <source>
        <dbReference type="SAM" id="MobiDB-lite"/>
    </source>
</evidence>
<comment type="subcellular location">
    <subcellularLocation>
        <location evidence="2">Secreted</location>
    </subcellularLocation>
</comment>
<evidence type="ECO:0000256" key="11">
    <source>
        <dbReference type="ARBA" id="ARBA00023277"/>
    </source>
</evidence>
<keyword evidence="8" id="KW-0186">Copper</keyword>
<dbReference type="EC" id="1.14.99.56" evidence="15"/>
<evidence type="ECO:0000256" key="2">
    <source>
        <dbReference type="ARBA" id="ARBA00004613"/>
    </source>
</evidence>
<evidence type="ECO:0000256" key="5">
    <source>
        <dbReference type="ARBA" id="ARBA00022729"/>
    </source>
</evidence>
<feature type="region of interest" description="Disordered" evidence="16">
    <location>
        <begin position="1"/>
        <end position="20"/>
    </location>
</feature>
<comment type="catalytic activity">
    <reaction evidence="14">
        <text>[(1-&gt;4)-beta-D-glucosyl]n+m + reduced acceptor + O2 = 4-dehydro-beta-D-glucosyl-[(1-&gt;4)-beta-D-glucosyl]n-1 + [(1-&gt;4)-beta-D-glucosyl]m + acceptor + H2O.</text>
        <dbReference type="EC" id="1.14.99.56"/>
    </reaction>
</comment>
<keyword evidence="3" id="KW-0964">Secreted</keyword>
<feature type="region of interest" description="Disordered" evidence="16">
    <location>
        <begin position="226"/>
        <end position="330"/>
    </location>
</feature>
<keyword evidence="11" id="KW-0119">Carbohydrate metabolism</keyword>
<feature type="domain" description="Auxiliary Activity family 9 catalytic" evidence="17">
    <location>
        <begin position="16"/>
        <end position="209"/>
    </location>
</feature>
<gene>
    <name evidence="18" type="ORF">MCHLO_06890</name>
</gene>
<evidence type="ECO:0000259" key="17">
    <source>
        <dbReference type="Pfam" id="PF03443"/>
    </source>
</evidence>
<sequence length="330" mass="34639">MHVAGKLFTGPKPAEQLPTPPPSAIRQIANNLPVKDVSSPALTCGLHANVRPATEVATIPAGSTLTLGWETLTASGFWFHDVGPMMAYLADCGGSCVGFDPGVGEARWFKITEVGMEGDGTWAQAKLDTGAPANITLPPTLKAGNYLLRHEIIALHTAQSLGGAEFYVGCVQLAVTGSGHGVPAPSELVRIPGAYGARDEGILVDVYDMQAPYVFPGPKVAAFVSSGSDSGAPGSGAKSAAPKTKTRNPTSESPLASATSTEAHPASTSTSTHPSHHTAHHKEHTHHHHHHHGPVHPTQTPECKAKRERRRASGLLAGNMHGHRGRARWF</sequence>
<proteinExistence type="inferred from homology"/>
<evidence type="ECO:0000313" key="19">
    <source>
        <dbReference type="Proteomes" id="UP000815677"/>
    </source>
</evidence>
<dbReference type="CDD" id="cd21175">
    <property type="entry name" value="LPMO_AA9"/>
    <property type="match status" value="1"/>
</dbReference>
<keyword evidence="10" id="KW-1015">Disulfide bond</keyword>
<evidence type="ECO:0000256" key="10">
    <source>
        <dbReference type="ARBA" id="ARBA00023157"/>
    </source>
</evidence>
<accession>A0ABQ0LEP0</accession>
<keyword evidence="9" id="KW-0503">Monooxygenase</keyword>
<feature type="compositionally biased region" description="Low complexity" evidence="16">
    <location>
        <begin position="256"/>
        <end position="273"/>
    </location>
</feature>
<evidence type="ECO:0000256" key="3">
    <source>
        <dbReference type="ARBA" id="ARBA00022525"/>
    </source>
</evidence>
<feature type="compositionally biased region" description="Basic residues" evidence="16">
    <location>
        <begin position="274"/>
        <end position="294"/>
    </location>
</feature>
<name>A0ABQ0LEP0_MYCCL</name>
<keyword evidence="5" id="KW-0732">Signal</keyword>
<dbReference type="Gene3D" id="2.70.50.70">
    <property type="match status" value="1"/>
</dbReference>
<keyword evidence="7" id="KW-0560">Oxidoreductase</keyword>
<evidence type="ECO:0000313" key="18">
    <source>
        <dbReference type="EMBL" id="GAT49585.1"/>
    </source>
</evidence>